<dbReference type="InterPro" id="IPR007060">
    <property type="entry name" value="FtsL/DivIC"/>
</dbReference>
<keyword evidence="4" id="KW-1185">Reference proteome</keyword>
<evidence type="ECO:0000256" key="1">
    <source>
        <dbReference type="SAM" id="Coils"/>
    </source>
</evidence>
<dbReference type="AlphaFoldDB" id="A0A1G9JPU6"/>
<dbReference type="STRING" id="321763.SAMN04488692_10445"/>
<proteinExistence type="predicted"/>
<reference evidence="3 4" key="1">
    <citation type="submission" date="2016-10" db="EMBL/GenBank/DDBJ databases">
        <authorList>
            <person name="de Groot N.N."/>
        </authorList>
    </citation>
    <scope>NUCLEOTIDE SEQUENCE [LARGE SCALE GENOMIC DNA]</scope>
    <source>
        <strain evidence="3 4">SLAS-1</strain>
    </source>
</reference>
<dbReference type="Proteomes" id="UP000199476">
    <property type="component" value="Unassembled WGS sequence"/>
</dbReference>
<keyword evidence="2" id="KW-0472">Membrane</keyword>
<feature type="transmembrane region" description="Helical" evidence="2">
    <location>
        <begin position="27"/>
        <end position="47"/>
    </location>
</feature>
<dbReference type="Pfam" id="PF04977">
    <property type="entry name" value="DivIC"/>
    <property type="match status" value="1"/>
</dbReference>
<keyword evidence="1" id="KW-0175">Coiled coil</keyword>
<dbReference type="RefSeq" id="WP_089758491.1">
    <property type="nucleotide sequence ID" value="NZ_FNGO01000004.1"/>
</dbReference>
<dbReference type="EMBL" id="FNGO01000004">
    <property type="protein sequence ID" value="SDL39023.1"/>
    <property type="molecule type" value="Genomic_DNA"/>
</dbReference>
<protein>
    <submittedName>
        <fullName evidence="3">Cell division protein FtsL</fullName>
    </submittedName>
</protein>
<accession>A0A1G9JPU6</accession>
<name>A0A1G9JPU6_9FIRM</name>
<evidence type="ECO:0000256" key="2">
    <source>
        <dbReference type="SAM" id="Phobius"/>
    </source>
</evidence>
<keyword evidence="2" id="KW-1133">Transmembrane helix</keyword>
<evidence type="ECO:0000313" key="4">
    <source>
        <dbReference type="Proteomes" id="UP000199476"/>
    </source>
</evidence>
<keyword evidence="3" id="KW-0132">Cell division</keyword>
<feature type="coiled-coil region" evidence="1">
    <location>
        <begin position="53"/>
        <end position="104"/>
    </location>
</feature>
<sequence length="148" mass="16988">MRKGHFSGERFINGLQKIIDLKNQDRSAMIIFLMIFIMLILPMSIIITQSLRIVDLNYQVENLEENLSEVQAENSQIERQIAEKKNLERIERLAREELNMVEAENTRDLALTPQTEESQVLAAGEADSTGIFEEFVQVFRRAAAASFD</sequence>
<organism evidence="3 4">
    <name type="scientific">Halarsenatibacter silvermanii</name>
    <dbReference type="NCBI Taxonomy" id="321763"/>
    <lineage>
        <taxon>Bacteria</taxon>
        <taxon>Bacillati</taxon>
        <taxon>Bacillota</taxon>
        <taxon>Clostridia</taxon>
        <taxon>Halanaerobiales</taxon>
        <taxon>Halarsenatibacteraceae</taxon>
        <taxon>Halarsenatibacter</taxon>
    </lineage>
</organism>
<gene>
    <name evidence="3" type="ORF">SAMN04488692_10445</name>
</gene>
<keyword evidence="2" id="KW-0812">Transmembrane</keyword>
<keyword evidence="3" id="KW-0131">Cell cycle</keyword>
<dbReference type="GO" id="GO:0051301">
    <property type="term" value="P:cell division"/>
    <property type="evidence" value="ECO:0007669"/>
    <property type="project" value="UniProtKB-KW"/>
</dbReference>
<evidence type="ECO:0000313" key="3">
    <source>
        <dbReference type="EMBL" id="SDL39023.1"/>
    </source>
</evidence>